<feature type="compositionally biased region" description="Pro residues" evidence="1">
    <location>
        <begin position="664"/>
        <end position="681"/>
    </location>
</feature>
<protein>
    <recommendedName>
        <fullName evidence="4">Ankyrin repeat protein</fullName>
    </recommendedName>
</protein>
<reference evidence="2" key="1">
    <citation type="journal article" date="2023" name="Mol. Phylogenet. Evol.">
        <title>Genome-scale phylogeny and comparative genomics of the fungal order Sordariales.</title>
        <authorList>
            <person name="Hensen N."/>
            <person name="Bonometti L."/>
            <person name="Westerberg I."/>
            <person name="Brannstrom I.O."/>
            <person name="Guillou S."/>
            <person name="Cros-Aarteil S."/>
            <person name="Calhoun S."/>
            <person name="Haridas S."/>
            <person name="Kuo A."/>
            <person name="Mondo S."/>
            <person name="Pangilinan J."/>
            <person name="Riley R."/>
            <person name="LaButti K."/>
            <person name="Andreopoulos B."/>
            <person name="Lipzen A."/>
            <person name="Chen C."/>
            <person name="Yan M."/>
            <person name="Daum C."/>
            <person name="Ng V."/>
            <person name="Clum A."/>
            <person name="Steindorff A."/>
            <person name="Ohm R.A."/>
            <person name="Martin F."/>
            <person name="Silar P."/>
            <person name="Natvig D.O."/>
            <person name="Lalanne C."/>
            <person name="Gautier V."/>
            <person name="Ament-Velasquez S.L."/>
            <person name="Kruys A."/>
            <person name="Hutchinson M.I."/>
            <person name="Powell A.J."/>
            <person name="Barry K."/>
            <person name="Miller A.N."/>
            <person name="Grigoriev I.V."/>
            <person name="Debuchy R."/>
            <person name="Gladieux P."/>
            <person name="Hiltunen Thoren M."/>
            <person name="Johannesson H."/>
        </authorList>
    </citation>
    <scope>NUCLEOTIDE SEQUENCE</scope>
    <source>
        <strain evidence="2">CBS 103.79</strain>
    </source>
</reference>
<dbReference type="AlphaFoldDB" id="A0AAN6MUK0"/>
<keyword evidence="3" id="KW-1185">Reference proteome</keyword>
<dbReference type="Proteomes" id="UP001303889">
    <property type="component" value="Unassembled WGS sequence"/>
</dbReference>
<gene>
    <name evidence="2" type="ORF">C8A05DRAFT_29306</name>
</gene>
<sequence length="687" mass="75149">MENWNVDTPEEAEEALRQFVARRRGCTTDGTDPPAADEDSSLWQPAIRDQAMKWAIRTGCDAAIDTALHLGASISAVPVTAVTGTMPVGILGGGSDNTANATGDGPIIIKALTLQLAARARQIETFSRLVFLGARLDEPGTSVASVRCLIRRVMRGPDAAALLPLFFPSDIGKSTHFARQLSQDLRNEALIWLLQGYASPRSPKALSLEAYLGFVRALLDAGASPDLVRRAALRSTSTLSAAVNTLEPDLVRLLVYRGACPDGPQGLEPPLIPQQPFHIPLCTIAYTMAKSLLDPPLQATLRQMVDVLVAGGADINIHAPYRDNFPCWITFTSPLVIFLDAVDCWDENEGGGGPEALDALRFLLDRGADPNNPPRHPSHEPEGRLLHLPALYVGQRPYYRNQARTEPIADLLKRWGVGKLASPAFASALELLVGHPRTRGGVCKVADTLAFYDHTLSPTLSDTIPLAQNDDAILAAWRRVISATARLLTPHELGQFLHAYVVRKGTCPRHRHIRWHRSQDDEIGDLARLTIAELLAAGADVNHRLAVDWWPHDEACSPTALHSISLWLAGRSNEELEFNSWQPGCKGLRHSPRRAGFVRFLVEKCGADAGLMMRYEGRTPAEILVQLRLPEVDKQETEDRYPYYGVEEHVAREGREAIVALLEKPPPPPPPPPLPPPPPPRASCVCL</sequence>
<feature type="region of interest" description="Disordered" evidence="1">
    <location>
        <begin position="662"/>
        <end position="687"/>
    </location>
</feature>
<dbReference type="EMBL" id="MU855319">
    <property type="protein sequence ID" value="KAK3906761.1"/>
    <property type="molecule type" value="Genomic_DNA"/>
</dbReference>
<evidence type="ECO:0008006" key="4">
    <source>
        <dbReference type="Google" id="ProtNLM"/>
    </source>
</evidence>
<evidence type="ECO:0000256" key="1">
    <source>
        <dbReference type="SAM" id="MobiDB-lite"/>
    </source>
</evidence>
<evidence type="ECO:0000313" key="3">
    <source>
        <dbReference type="Proteomes" id="UP001303889"/>
    </source>
</evidence>
<organism evidence="2 3">
    <name type="scientific">Staphylotrichum tortipilum</name>
    <dbReference type="NCBI Taxonomy" id="2831512"/>
    <lineage>
        <taxon>Eukaryota</taxon>
        <taxon>Fungi</taxon>
        <taxon>Dikarya</taxon>
        <taxon>Ascomycota</taxon>
        <taxon>Pezizomycotina</taxon>
        <taxon>Sordariomycetes</taxon>
        <taxon>Sordariomycetidae</taxon>
        <taxon>Sordariales</taxon>
        <taxon>Chaetomiaceae</taxon>
        <taxon>Staphylotrichum</taxon>
    </lineage>
</organism>
<dbReference type="InterPro" id="IPR036770">
    <property type="entry name" value="Ankyrin_rpt-contain_sf"/>
</dbReference>
<accession>A0AAN6MUK0</accession>
<comment type="caution">
    <text evidence="2">The sequence shown here is derived from an EMBL/GenBank/DDBJ whole genome shotgun (WGS) entry which is preliminary data.</text>
</comment>
<proteinExistence type="predicted"/>
<reference evidence="2" key="2">
    <citation type="submission" date="2023-05" db="EMBL/GenBank/DDBJ databases">
        <authorList>
            <consortium name="Lawrence Berkeley National Laboratory"/>
            <person name="Steindorff A."/>
            <person name="Hensen N."/>
            <person name="Bonometti L."/>
            <person name="Westerberg I."/>
            <person name="Brannstrom I.O."/>
            <person name="Guillou S."/>
            <person name="Cros-Aarteil S."/>
            <person name="Calhoun S."/>
            <person name="Haridas S."/>
            <person name="Kuo A."/>
            <person name="Mondo S."/>
            <person name="Pangilinan J."/>
            <person name="Riley R."/>
            <person name="Labutti K."/>
            <person name="Andreopoulos B."/>
            <person name="Lipzen A."/>
            <person name="Chen C."/>
            <person name="Yanf M."/>
            <person name="Daum C."/>
            <person name="Ng V."/>
            <person name="Clum A."/>
            <person name="Ohm R."/>
            <person name="Martin F."/>
            <person name="Silar P."/>
            <person name="Natvig D."/>
            <person name="Lalanne C."/>
            <person name="Gautier V."/>
            <person name="Ament-Velasquez S.L."/>
            <person name="Kruys A."/>
            <person name="Hutchinson M.I."/>
            <person name="Powell A.J."/>
            <person name="Barry K."/>
            <person name="Miller A.N."/>
            <person name="Grigoriev I.V."/>
            <person name="Debuchy R."/>
            <person name="Gladieux P."/>
            <person name="Thoren M.H."/>
            <person name="Johannesson H."/>
        </authorList>
    </citation>
    <scope>NUCLEOTIDE SEQUENCE</scope>
    <source>
        <strain evidence="2">CBS 103.79</strain>
    </source>
</reference>
<name>A0AAN6MUK0_9PEZI</name>
<dbReference type="Gene3D" id="1.25.40.20">
    <property type="entry name" value="Ankyrin repeat-containing domain"/>
    <property type="match status" value="1"/>
</dbReference>
<evidence type="ECO:0000313" key="2">
    <source>
        <dbReference type="EMBL" id="KAK3906761.1"/>
    </source>
</evidence>